<protein>
    <recommendedName>
        <fullName evidence="1">NAD-dependent epimerase/dehydratase domain-containing protein</fullName>
    </recommendedName>
</protein>
<dbReference type="Gene3D" id="3.40.50.720">
    <property type="entry name" value="NAD(P)-binding Rossmann-like Domain"/>
    <property type="match status" value="1"/>
</dbReference>
<feature type="domain" description="NAD-dependent epimerase/dehydratase" evidence="1">
    <location>
        <begin position="5"/>
        <end position="125"/>
    </location>
</feature>
<dbReference type="SUPFAM" id="SSF51735">
    <property type="entry name" value="NAD(P)-binding Rossmann-fold domains"/>
    <property type="match status" value="1"/>
</dbReference>
<dbReference type="OrthoDB" id="275457at2759"/>
<dbReference type="HOGENOM" id="CLU_007383_6_5_1"/>
<organism evidence="2 3">
    <name type="scientific">Galerina marginata (strain CBS 339.88)</name>
    <dbReference type="NCBI Taxonomy" id="685588"/>
    <lineage>
        <taxon>Eukaryota</taxon>
        <taxon>Fungi</taxon>
        <taxon>Dikarya</taxon>
        <taxon>Basidiomycota</taxon>
        <taxon>Agaricomycotina</taxon>
        <taxon>Agaricomycetes</taxon>
        <taxon>Agaricomycetidae</taxon>
        <taxon>Agaricales</taxon>
        <taxon>Agaricineae</taxon>
        <taxon>Strophariaceae</taxon>
        <taxon>Galerina</taxon>
    </lineage>
</organism>
<evidence type="ECO:0000313" key="3">
    <source>
        <dbReference type="Proteomes" id="UP000027222"/>
    </source>
</evidence>
<sequence>MHGSPQDFEKVQWKGAENVAMGSRDAGAKLIHFSAIGANPESHIPYSRTKGLAEKSVLAIQPSATIIRPSLVFGPEDDFFNRFARLSKILPFLPVFGGGSTLLQPVYVGDLARLVVNLCTSNSDVDIGKQLEGKIIEAGGPQVFTYRELMQLILDITGRRRAVVSLPFSVGMLQGAILERLPINLFTVTRSQVEQLRTNNIVDQQMLPNHVSLEDIFSKFGLPPLRTVRDVLPTYLR</sequence>
<accession>A0A067TQI5</accession>
<dbReference type="Pfam" id="PF01370">
    <property type="entry name" value="Epimerase"/>
    <property type="match status" value="1"/>
</dbReference>
<dbReference type="InterPro" id="IPR036291">
    <property type="entry name" value="NAD(P)-bd_dom_sf"/>
</dbReference>
<proteinExistence type="predicted"/>
<dbReference type="EMBL" id="KL142367">
    <property type="protein sequence ID" value="KDR85435.1"/>
    <property type="molecule type" value="Genomic_DNA"/>
</dbReference>
<evidence type="ECO:0000259" key="1">
    <source>
        <dbReference type="Pfam" id="PF01370"/>
    </source>
</evidence>
<dbReference type="PANTHER" id="PTHR12126">
    <property type="entry name" value="NADH-UBIQUINONE OXIDOREDUCTASE 39 KDA SUBUNIT-RELATED"/>
    <property type="match status" value="1"/>
</dbReference>
<dbReference type="AlphaFoldDB" id="A0A067TQI5"/>
<evidence type="ECO:0000313" key="2">
    <source>
        <dbReference type="EMBL" id="KDR85435.1"/>
    </source>
</evidence>
<keyword evidence="3" id="KW-1185">Reference proteome</keyword>
<dbReference type="Proteomes" id="UP000027222">
    <property type="component" value="Unassembled WGS sequence"/>
</dbReference>
<dbReference type="PANTHER" id="PTHR12126:SF11">
    <property type="entry name" value="NADH DEHYDROGENASE [UBIQUINONE] 1 ALPHA SUBCOMPLEX SUBUNIT 9, MITOCHONDRIAL"/>
    <property type="match status" value="1"/>
</dbReference>
<name>A0A067TQI5_GALM3</name>
<dbReference type="GO" id="GO:0005739">
    <property type="term" value="C:mitochondrion"/>
    <property type="evidence" value="ECO:0007669"/>
    <property type="project" value="TreeGrafter"/>
</dbReference>
<dbReference type="STRING" id="685588.A0A067TQI5"/>
<gene>
    <name evidence="2" type="ORF">GALMADRAFT_234311</name>
</gene>
<dbReference type="InterPro" id="IPR001509">
    <property type="entry name" value="Epimerase_deHydtase"/>
</dbReference>
<reference evidence="3" key="1">
    <citation type="journal article" date="2014" name="Proc. Natl. Acad. Sci. U.S.A.">
        <title>Extensive sampling of basidiomycete genomes demonstrates inadequacy of the white-rot/brown-rot paradigm for wood decay fungi.</title>
        <authorList>
            <person name="Riley R."/>
            <person name="Salamov A.A."/>
            <person name="Brown D.W."/>
            <person name="Nagy L.G."/>
            <person name="Floudas D."/>
            <person name="Held B.W."/>
            <person name="Levasseur A."/>
            <person name="Lombard V."/>
            <person name="Morin E."/>
            <person name="Otillar R."/>
            <person name="Lindquist E.A."/>
            <person name="Sun H."/>
            <person name="LaButti K.M."/>
            <person name="Schmutz J."/>
            <person name="Jabbour D."/>
            <person name="Luo H."/>
            <person name="Baker S.E."/>
            <person name="Pisabarro A.G."/>
            <person name="Walton J.D."/>
            <person name="Blanchette R.A."/>
            <person name="Henrissat B."/>
            <person name="Martin F."/>
            <person name="Cullen D."/>
            <person name="Hibbett D.S."/>
            <person name="Grigoriev I.V."/>
        </authorList>
    </citation>
    <scope>NUCLEOTIDE SEQUENCE [LARGE SCALE GENOMIC DNA]</scope>
    <source>
        <strain evidence="3">CBS 339.88</strain>
    </source>
</reference>
<dbReference type="GO" id="GO:0044877">
    <property type="term" value="F:protein-containing complex binding"/>
    <property type="evidence" value="ECO:0007669"/>
    <property type="project" value="TreeGrafter"/>
</dbReference>
<dbReference type="InterPro" id="IPR051207">
    <property type="entry name" value="ComplexI_NDUFA9_subunit"/>
</dbReference>